<dbReference type="SUPFAM" id="SSF54909">
    <property type="entry name" value="Dimeric alpha+beta barrel"/>
    <property type="match status" value="1"/>
</dbReference>
<dbReference type="InterPro" id="IPR050744">
    <property type="entry name" value="AI-2_Isomerase_LsrG"/>
</dbReference>
<dbReference type="PANTHER" id="PTHR33336:SF15">
    <property type="entry name" value="ABM DOMAIN-CONTAINING PROTEIN"/>
    <property type="match status" value="1"/>
</dbReference>
<reference evidence="2" key="1">
    <citation type="journal article" date="2014" name="Int. J. Syst. Evol. Microbiol.">
        <title>Complete genome of a new Firmicutes species belonging to the dominant human colonic microbiota ('Ruminococcus bicirculans') reveals two chromosomes and a selective capacity to utilize plant glucans.</title>
        <authorList>
            <consortium name="NISC Comparative Sequencing Program"/>
            <person name="Wegmann U."/>
            <person name="Louis P."/>
            <person name="Goesmann A."/>
            <person name="Henrissat B."/>
            <person name="Duncan S.H."/>
            <person name="Flint H.J."/>
        </authorList>
    </citation>
    <scope>NUCLEOTIDE SEQUENCE</scope>
    <source>
        <strain evidence="2">NBRC 108219</strain>
    </source>
</reference>
<dbReference type="Pfam" id="PF03992">
    <property type="entry name" value="ABM"/>
    <property type="match status" value="1"/>
</dbReference>
<dbReference type="InterPro" id="IPR011008">
    <property type="entry name" value="Dimeric_a/b-barrel"/>
</dbReference>
<reference evidence="2" key="2">
    <citation type="submission" date="2023-01" db="EMBL/GenBank/DDBJ databases">
        <title>Draft genome sequence of Algimonas ampicilliniresistens strain NBRC 108219.</title>
        <authorList>
            <person name="Sun Q."/>
            <person name="Mori K."/>
        </authorList>
    </citation>
    <scope>NUCLEOTIDE SEQUENCE</scope>
    <source>
        <strain evidence="2">NBRC 108219</strain>
    </source>
</reference>
<feature type="domain" description="ABM" evidence="1">
    <location>
        <begin position="4"/>
        <end position="93"/>
    </location>
</feature>
<dbReference type="PANTHER" id="PTHR33336">
    <property type="entry name" value="QUINOL MONOOXYGENASE YGIN-RELATED"/>
    <property type="match status" value="1"/>
</dbReference>
<proteinExistence type="predicted"/>
<dbReference type="Gene3D" id="3.30.70.100">
    <property type="match status" value="1"/>
</dbReference>
<sequence length="100" mass="11140">MDMIIVVGSATAILGQEGAVRALSLAHVRRSRTEPGCIAHDVTTDCENSSRFVFVEYWRDVPALMDHFALDDSKAFVRALRPLLSEDPDMKIFHSEPVPI</sequence>
<dbReference type="InterPro" id="IPR007138">
    <property type="entry name" value="ABM_dom"/>
</dbReference>
<evidence type="ECO:0000259" key="1">
    <source>
        <dbReference type="PROSITE" id="PS51725"/>
    </source>
</evidence>
<accession>A0ABQ5VC66</accession>
<dbReference type="EMBL" id="BSNK01000002">
    <property type="protein sequence ID" value="GLQ24624.1"/>
    <property type="molecule type" value="Genomic_DNA"/>
</dbReference>
<gene>
    <name evidence="2" type="ORF">GCM10007853_24980</name>
</gene>
<organism evidence="2 3">
    <name type="scientific">Algimonas ampicilliniresistens</name>
    <dbReference type="NCBI Taxonomy" id="1298735"/>
    <lineage>
        <taxon>Bacteria</taxon>
        <taxon>Pseudomonadati</taxon>
        <taxon>Pseudomonadota</taxon>
        <taxon>Alphaproteobacteria</taxon>
        <taxon>Maricaulales</taxon>
        <taxon>Robiginitomaculaceae</taxon>
        <taxon>Algimonas</taxon>
    </lineage>
</organism>
<name>A0ABQ5VC66_9PROT</name>
<evidence type="ECO:0000313" key="2">
    <source>
        <dbReference type="EMBL" id="GLQ24624.1"/>
    </source>
</evidence>
<protein>
    <recommendedName>
        <fullName evidence="1">ABM domain-containing protein</fullName>
    </recommendedName>
</protein>
<dbReference type="PROSITE" id="PS51725">
    <property type="entry name" value="ABM"/>
    <property type="match status" value="1"/>
</dbReference>
<evidence type="ECO:0000313" key="3">
    <source>
        <dbReference type="Proteomes" id="UP001161391"/>
    </source>
</evidence>
<dbReference type="Proteomes" id="UP001161391">
    <property type="component" value="Unassembled WGS sequence"/>
</dbReference>
<keyword evidence="3" id="KW-1185">Reference proteome</keyword>
<comment type="caution">
    <text evidence="2">The sequence shown here is derived from an EMBL/GenBank/DDBJ whole genome shotgun (WGS) entry which is preliminary data.</text>
</comment>